<organism evidence="4 5">
    <name type="scientific">Treponema vincentii ATCC 35580</name>
    <dbReference type="NCBI Taxonomy" id="596324"/>
    <lineage>
        <taxon>Bacteria</taxon>
        <taxon>Pseudomonadati</taxon>
        <taxon>Spirochaetota</taxon>
        <taxon>Spirochaetia</taxon>
        <taxon>Spirochaetales</taxon>
        <taxon>Treponemataceae</taxon>
        <taxon>Treponema</taxon>
    </lineage>
</organism>
<evidence type="ECO:0000256" key="1">
    <source>
        <dbReference type="ARBA" id="ARBA00022614"/>
    </source>
</evidence>
<dbReference type="SUPFAM" id="SSF52058">
    <property type="entry name" value="L domain-like"/>
    <property type="match status" value="2"/>
</dbReference>
<dbReference type="Gene3D" id="3.80.10.10">
    <property type="entry name" value="Ribonuclease Inhibitor"/>
    <property type="match status" value="2"/>
</dbReference>
<name>C8PQH6_9SPIR</name>
<dbReference type="Proteomes" id="UP000004509">
    <property type="component" value="Unassembled WGS sequence"/>
</dbReference>
<dbReference type="eggNOG" id="COG4886">
    <property type="taxonomic scope" value="Bacteria"/>
</dbReference>
<dbReference type="PROSITE" id="PS51450">
    <property type="entry name" value="LRR"/>
    <property type="match status" value="1"/>
</dbReference>
<comment type="caution">
    <text evidence="4">The sequence shown here is derived from an EMBL/GenBank/DDBJ whole genome shotgun (WGS) entry which is preliminary data.</text>
</comment>
<keyword evidence="3" id="KW-0732">Signal</keyword>
<protein>
    <submittedName>
        <fullName evidence="4">Leucine Rich Repeat protein</fullName>
    </submittedName>
</protein>
<dbReference type="InterPro" id="IPR001611">
    <property type="entry name" value="Leu-rich_rpt"/>
</dbReference>
<evidence type="ECO:0000256" key="2">
    <source>
        <dbReference type="ARBA" id="ARBA00022737"/>
    </source>
</evidence>
<dbReference type="GO" id="GO:0035591">
    <property type="term" value="F:signaling adaptor activity"/>
    <property type="evidence" value="ECO:0007669"/>
    <property type="project" value="TreeGrafter"/>
</dbReference>
<dbReference type="STRING" id="596324.TREVI0001_2080"/>
<feature type="signal peptide" evidence="3">
    <location>
        <begin position="1"/>
        <end position="25"/>
    </location>
</feature>
<evidence type="ECO:0000313" key="4">
    <source>
        <dbReference type="EMBL" id="EEV20331.1"/>
    </source>
</evidence>
<keyword evidence="1" id="KW-0433">Leucine-rich repeat</keyword>
<gene>
    <name evidence="4" type="ORF">TREVI0001_2080</name>
</gene>
<proteinExistence type="predicted"/>
<feature type="chain" id="PRO_5002990918" evidence="3">
    <location>
        <begin position="26"/>
        <end position="511"/>
    </location>
</feature>
<keyword evidence="2" id="KW-0677">Repeat</keyword>
<dbReference type="OrthoDB" id="3179827at2"/>
<dbReference type="InterPro" id="IPR032675">
    <property type="entry name" value="LRR_dom_sf"/>
</dbReference>
<dbReference type="RefSeq" id="WP_006188831.1">
    <property type="nucleotide sequence ID" value="NZ_ACYH01000037.1"/>
</dbReference>
<dbReference type="AlphaFoldDB" id="C8PQH6"/>
<evidence type="ECO:0000313" key="5">
    <source>
        <dbReference type="Proteomes" id="UP000004509"/>
    </source>
</evidence>
<evidence type="ECO:0000256" key="3">
    <source>
        <dbReference type="SAM" id="SignalP"/>
    </source>
</evidence>
<accession>C8PQH6</accession>
<dbReference type="PANTHER" id="PTHR47566">
    <property type="match status" value="1"/>
</dbReference>
<dbReference type="InterPro" id="IPR052574">
    <property type="entry name" value="CDIRP"/>
</dbReference>
<sequence length="511" mass="57380">MKTKLWSIGLVLLICCLSSCYPPFSTPVDIEYADIIIELDTKDQGIAVFADTVSGRPAHLIGARTYTADKMEKLPSFSERDKGGSIIALNQQRIGIVGDITRIEIRGLYLFSGSPTQITGLVFNNGKHIKTLICTPHRFTAMPHFSALPELEYLELSGMVYTLSPQNRTLDLSNNQKIKTLLAEGFESIVLPDSPYLQKLDISATKNESFNFSRYSDLEELSLRCKTSVDLSGNPKLRILRLVSITNDTLNLLQNPHLEQLLISGKHLRSLRLPQLPRLKQLDTFGCRLLTAMDTSYMPNLEVLDCSRNSLTSLDVSHNLLLRDLSCHSNANENGTGGITTLTLGNLSKLKNLSCHRNNLAVLNIEDCPHLEKLNCGRNNLQTLDVSKQQELKELLCDWNRLNILDVRACQTLKELQCSYNVLTDIKIDPNNLSKVPFGITLDIKKNKLNRATLDTLLYSLPKKNADSYSEVIYQADKNKPDNYPDENEDPSIEARITATENNWNLYGRNP</sequence>
<dbReference type="EMBL" id="ACYH01000037">
    <property type="protein sequence ID" value="EEV20331.1"/>
    <property type="molecule type" value="Genomic_DNA"/>
</dbReference>
<reference evidence="4 5" key="1">
    <citation type="submission" date="2009-07" db="EMBL/GenBank/DDBJ databases">
        <authorList>
            <person name="Madupu R."/>
            <person name="Sebastian Y."/>
            <person name="Durkin A.S."/>
            <person name="Torralba M."/>
            <person name="Methe B."/>
            <person name="Sutton G.G."/>
            <person name="Strausberg R.L."/>
            <person name="Nelson K.E."/>
        </authorList>
    </citation>
    <scope>NUCLEOTIDE SEQUENCE [LARGE SCALE GENOMIC DNA]</scope>
    <source>
        <strain evidence="4 5">ATCC 35580</strain>
    </source>
</reference>
<dbReference type="PANTHER" id="PTHR47566:SF1">
    <property type="entry name" value="PROTEIN NUD1"/>
    <property type="match status" value="1"/>
</dbReference>